<dbReference type="HOGENOM" id="CLU_2607784_0_0_1"/>
<dbReference type="Proteomes" id="UP000054248">
    <property type="component" value="Unassembled WGS sequence"/>
</dbReference>
<proteinExistence type="predicted"/>
<evidence type="ECO:0000313" key="1">
    <source>
        <dbReference type="EMBL" id="KIO30764.1"/>
    </source>
</evidence>
<reference evidence="2" key="2">
    <citation type="submission" date="2015-01" db="EMBL/GenBank/DDBJ databases">
        <title>Evolutionary Origins and Diversification of the Mycorrhizal Mutualists.</title>
        <authorList>
            <consortium name="DOE Joint Genome Institute"/>
            <consortium name="Mycorrhizal Genomics Consortium"/>
            <person name="Kohler A."/>
            <person name="Kuo A."/>
            <person name="Nagy L.G."/>
            <person name="Floudas D."/>
            <person name="Copeland A."/>
            <person name="Barry K.W."/>
            <person name="Cichocki N."/>
            <person name="Veneault-Fourrey C."/>
            <person name="LaButti K."/>
            <person name="Lindquist E.A."/>
            <person name="Lipzen A."/>
            <person name="Lundell T."/>
            <person name="Morin E."/>
            <person name="Murat C."/>
            <person name="Riley R."/>
            <person name="Ohm R."/>
            <person name="Sun H."/>
            <person name="Tunlid A."/>
            <person name="Henrissat B."/>
            <person name="Grigoriev I.V."/>
            <person name="Hibbett D.S."/>
            <person name="Martin F."/>
        </authorList>
    </citation>
    <scope>NUCLEOTIDE SEQUENCE [LARGE SCALE GENOMIC DNA]</scope>
    <source>
        <strain evidence="2">MUT 4182</strain>
    </source>
</reference>
<protein>
    <submittedName>
        <fullName evidence="1">Uncharacterized protein</fullName>
    </submittedName>
</protein>
<sequence length="79" mass="8828">MHYRCRKFTFDIGGFLIRDRGSDIRAVYDAAVRVSFCPLTLLVSCRASLEMPGRALCVWQFRAPAWEESIPSGGNSSQG</sequence>
<organism evidence="1 2">
    <name type="scientific">Tulasnella calospora MUT 4182</name>
    <dbReference type="NCBI Taxonomy" id="1051891"/>
    <lineage>
        <taxon>Eukaryota</taxon>
        <taxon>Fungi</taxon>
        <taxon>Dikarya</taxon>
        <taxon>Basidiomycota</taxon>
        <taxon>Agaricomycotina</taxon>
        <taxon>Agaricomycetes</taxon>
        <taxon>Cantharellales</taxon>
        <taxon>Tulasnellaceae</taxon>
        <taxon>Tulasnella</taxon>
    </lineage>
</organism>
<evidence type="ECO:0000313" key="2">
    <source>
        <dbReference type="Proteomes" id="UP000054248"/>
    </source>
</evidence>
<reference evidence="1 2" key="1">
    <citation type="submission" date="2014-04" db="EMBL/GenBank/DDBJ databases">
        <authorList>
            <consortium name="DOE Joint Genome Institute"/>
            <person name="Kuo A."/>
            <person name="Girlanda M."/>
            <person name="Perotto S."/>
            <person name="Kohler A."/>
            <person name="Nagy L.G."/>
            <person name="Floudas D."/>
            <person name="Copeland A."/>
            <person name="Barry K.W."/>
            <person name="Cichocki N."/>
            <person name="Veneault-Fourrey C."/>
            <person name="LaButti K."/>
            <person name="Lindquist E.A."/>
            <person name="Lipzen A."/>
            <person name="Lundell T."/>
            <person name="Morin E."/>
            <person name="Murat C."/>
            <person name="Sun H."/>
            <person name="Tunlid A."/>
            <person name="Henrissat B."/>
            <person name="Grigoriev I.V."/>
            <person name="Hibbett D.S."/>
            <person name="Martin F."/>
            <person name="Nordberg H.P."/>
            <person name="Cantor M.N."/>
            <person name="Hua S.X."/>
        </authorList>
    </citation>
    <scope>NUCLEOTIDE SEQUENCE [LARGE SCALE GENOMIC DNA]</scope>
    <source>
        <strain evidence="1 2">MUT 4182</strain>
    </source>
</reference>
<gene>
    <name evidence="1" type="ORF">M407DRAFT_242121</name>
</gene>
<name>A0A0C3QS64_9AGAM</name>
<dbReference type="EMBL" id="KN822969">
    <property type="protein sequence ID" value="KIO30764.1"/>
    <property type="molecule type" value="Genomic_DNA"/>
</dbReference>
<dbReference type="AlphaFoldDB" id="A0A0C3QS64"/>
<keyword evidence="2" id="KW-1185">Reference proteome</keyword>
<accession>A0A0C3QS64</accession>